<dbReference type="Pfam" id="PF00400">
    <property type="entry name" value="WD40"/>
    <property type="match status" value="3"/>
</dbReference>
<dbReference type="PANTHER" id="PTHR14221">
    <property type="entry name" value="WD REPEAT DOMAIN 44"/>
    <property type="match status" value="1"/>
</dbReference>
<evidence type="ECO:0000256" key="4">
    <source>
        <dbReference type="PROSITE-ProRule" id="PRU00221"/>
    </source>
</evidence>
<keyword evidence="3" id="KW-0677">Repeat</keyword>
<proteinExistence type="predicted"/>
<feature type="repeat" description="WD" evidence="4">
    <location>
        <begin position="567"/>
        <end position="598"/>
    </location>
</feature>
<organism evidence="5 6">
    <name type="scientific">Trichobilharzia regenti</name>
    <name type="common">Nasal bird schistosome</name>
    <dbReference type="NCBI Taxonomy" id="157069"/>
    <lineage>
        <taxon>Eukaryota</taxon>
        <taxon>Metazoa</taxon>
        <taxon>Spiralia</taxon>
        <taxon>Lophotrochozoa</taxon>
        <taxon>Platyhelminthes</taxon>
        <taxon>Trematoda</taxon>
        <taxon>Digenea</taxon>
        <taxon>Strigeidida</taxon>
        <taxon>Schistosomatoidea</taxon>
        <taxon>Schistosomatidae</taxon>
        <taxon>Trichobilharzia</taxon>
    </lineage>
</organism>
<evidence type="ECO:0000313" key="6">
    <source>
        <dbReference type="WBParaSite" id="TREG1_72570.1"/>
    </source>
</evidence>
<sequence>MSSEEDEFFDAPEALGCGYSCRNFSDNEDELIRTSYDFDSQNARRRSRVESIKKNLLDKSFSLGYSSGISNPKTKGEKNSLSLRNTSDVISPTSRIHQSEVEIADLLSGKEVFSSDQELLQRLSLYSKPDFRFLSSQQENPSLPPYINFPEPSITNHLSLLNSDNAQKQLMKTQFAETQTIFRESESLQYPTECTFRPPIDVALYGHSIATSTNPPSTYRFMHPVMNNDGVLSHLPADTKEYNFSGDANLPVVQHLRSQVVSSTPEVSNRSADAKHLLDYVKSWSLDAARQQGSGITVNGTAALNRITNTNLPPHPTKQLDSTAIKSLYSTAFNHAQYESIFPQSTISTAAATTALTTYNRTGGEPLDLCSRQSLRLVSTSVQTDLNLNERSSHVGNEGTLFNGDRYCNTVTSGNRSTIGYAAAGGGDGTIGGGGGSGGDKMVKSCSATLNSEKQPVNPIEIQFRDRTKSNSSLPLTPLTEQSTDFSTTCELNSTGVLGKMLKIQKYFRGAVSAMKSATKNKIFNPDEESSDEDEEVIGNQGIRLRSSRQARGRREFLQIKLVQEMKNEHTGAIWAMRFSPCGRLLATAGYDRNIRIWVLRQCYSYFKGMQRSSTPPPTNTKYNSVNTFMTNTFNTANNDTVSNVMLDEENRLDTLSLASTSISTSGKTDFSEADDRYFLSGSLDGKLRLWNIPDKKVRFWVEVPVPSALPVSTTSLSSASSSNTVTSLFTRSSPYNNSQYTTSILGLSKGGVGPKTVITCATFACEGTKVVVGTYDGRVLFFNSELSYITFITIKSGTTKGRHCRVTAIECDPADSNKILVTSNDSRLRLVDARDYHTLCKYRGFVNETSQIRASFSPTGRYLISGSENAFFYIWQKSLDVDRVSRFSRVRKDRNNCWEAIKAHDTMVTVAVFSPNPNLVLDKNYFKQRTQNSSLIASKHSDANLKYHYYRRRQLSSDQLPIISTSGNSNVDRQTWMYLGEVVVSADCNGCIRVFKKYASSELAQSTST</sequence>
<keyword evidence="2 4" id="KW-0853">WD repeat</keyword>
<dbReference type="PANTHER" id="PTHR14221:SF0">
    <property type="entry name" value="WD REPEAT-CONTAINING PROTEIN 44"/>
    <property type="match status" value="1"/>
</dbReference>
<dbReference type="Gene3D" id="2.130.10.10">
    <property type="entry name" value="YVTN repeat-like/Quinoprotein amine dehydrogenase"/>
    <property type="match status" value="2"/>
</dbReference>
<feature type="repeat" description="WD" evidence="4">
    <location>
        <begin position="675"/>
        <end position="693"/>
    </location>
</feature>
<reference evidence="6" key="2">
    <citation type="submission" date="2023-11" db="UniProtKB">
        <authorList>
            <consortium name="WormBaseParasite"/>
        </authorList>
    </citation>
    <scope>IDENTIFICATION</scope>
</reference>
<evidence type="ECO:0000313" key="5">
    <source>
        <dbReference type="Proteomes" id="UP000050795"/>
    </source>
</evidence>
<dbReference type="SUPFAM" id="SSF50978">
    <property type="entry name" value="WD40 repeat-like"/>
    <property type="match status" value="1"/>
</dbReference>
<accession>A0AA85K5Y5</accession>
<protein>
    <recommendedName>
        <fullName evidence="1">WD repeat-containing protein 44</fullName>
    </recommendedName>
</protein>
<dbReference type="PROSITE" id="PS50294">
    <property type="entry name" value="WD_REPEATS_REGION"/>
    <property type="match status" value="1"/>
</dbReference>
<evidence type="ECO:0000256" key="3">
    <source>
        <dbReference type="ARBA" id="ARBA00022737"/>
    </source>
</evidence>
<name>A0AA85K5Y5_TRIRE</name>
<dbReference type="Proteomes" id="UP000050795">
    <property type="component" value="Unassembled WGS sequence"/>
</dbReference>
<dbReference type="AlphaFoldDB" id="A0AA85K5Y5"/>
<dbReference type="InterPro" id="IPR040324">
    <property type="entry name" value="WDR44/Dgr2"/>
</dbReference>
<dbReference type="WBParaSite" id="TREG1_72570.1">
    <property type="protein sequence ID" value="TREG1_72570.1"/>
    <property type="gene ID" value="TREG1_72570"/>
</dbReference>
<dbReference type="SMART" id="SM00320">
    <property type="entry name" value="WD40"/>
    <property type="match status" value="6"/>
</dbReference>
<dbReference type="PROSITE" id="PS50082">
    <property type="entry name" value="WD_REPEATS_2"/>
    <property type="match status" value="2"/>
</dbReference>
<keyword evidence="5" id="KW-1185">Reference proteome</keyword>
<reference evidence="5" key="1">
    <citation type="submission" date="2022-06" db="EMBL/GenBank/DDBJ databases">
        <authorList>
            <person name="Berger JAMES D."/>
            <person name="Berger JAMES D."/>
        </authorList>
    </citation>
    <scope>NUCLEOTIDE SEQUENCE [LARGE SCALE GENOMIC DNA]</scope>
</reference>
<dbReference type="InterPro" id="IPR036322">
    <property type="entry name" value="WD40_repeat_dom_sf"/>
</dbReference>
<dbReference type="InterPro" id="IPR001680">
    <property type="entry name" value="WD40_rpt"/>
</dbReference>
<evidence type="ECO:0000256" key="2">
    <source>
        <dbReference type="ARBA" id="ARBA00022574"/>
    </source>
</evidence>
<evidence type="ECO:0000256" key="1">
    <source>
        <dbReference type="ARBA" id="ARBA00021207"/>
    </source>
</evidence>
<dbReference type="InterPro" id="IPR015943">
    <property type="entry name" value="WD40/YVTN_repeat-like_dom_sf"/>
</dbReference>